<organism evidence="1 2">
    <name type="scientific">Mastigocoleus testarum BC008</name>
    <dbReference type="NCBI Taxonomy" id="371196"/>
    <lineage>
        <taxon>Bacteria</taxon>
        <taxon>Bacillati</taxon>
        <taxon>Cyanobacteriota</taxon>
        <taxon>Cyanophyceae</taxon>
        <taxon>Nostocales</taxon>
        <taxon>Hapalosiphonaceae</taxon>
        <taxon>Mastigocoleus</taxon>
    </lineage>
</organism>
<dbReference type="AlphaFoldDB" id="A0A0V7ZGM4"/>
<dbReference type="RefSeq" id="WP_027841264.1">
    <property type="nucleotide sequence ID" value="NZ_LMTZ01000137.1"/>
</dbReference>
<dbReference type="Proteomes" id="UP000053372">
    <property type="component" value="Unassembled WGS sequence"/>
</dbReference>
<comment type="caution">
    <text evidence="1">The sequence shown here is derived from an EMBL/GenBank/DDBJ whole genome shotgun (WGS) entry which is preliminary data.</text>
</comment>
<protein>
    <submittedName>
        <fullName evidence="1">Uncharacterized protein</fullName>
    </submittedName>
</protein>
<keyword evidence="2" id="KW-1185">Reference proteome</keyword>
<evidence type="ECO:0000313" key="2">
    <source>
        <dbReference type="Proteomes" id="UP000053372"/>
    </source>
</evidence>
<reference evidence="1 2" key="1">
    <citation type="journal article" date="2015" name="Genome Announc.">
        <title>Draft Genome of the Euendolithic (true boring) Cyanobacterium Mastigocoleus testarum strain BC008.</title>
        <authorList>
            <person name="Guida B.S."/>
            <person name="Garcia-Pichel F."/>
        </authorList>
    </citation>
    <scope>NUCLEOTIDE SEQUENCE [LARGE SCALE GENOMIC DNA]</scope>
    <source>
        <strain evidence="1 2">BC008</strain>
    </source>
</reference>
<name>A0A0V7ZGM4_9CYAN</name>
<evidence type="ECO:0000313" key="1">
    <source>
        <dbReference type="EMBL" id="KST63500.1"/>
    </source>
</evidence>
<dbReference type="EMBL" id="LMTZ01000137">
    <property type="protein sequence ID" value="KST63500.1"/>
    <property type="molecule type" value="Genomic_DNA"/>
</dbReference>
<accession>A0A0V7ZGM4</accession>
<gene>
    <name evidence="1" type="ORF">BC008_13635</name>
</gene>
<sequence>MTFEKVNGWKLFSIADDGSLKYEYNPGCIDRIKGCPKHPDGYQRVLRVRHAEQVSDSEFYDAIKSKTPEALNAQDWYSEIDFAD</sequence>
<proteinExistence type="predicted"/>